<keyword evidence="2" id="KW-0472">Membrane</keyword>
<comment type="caution">
    <text evidence="4">The sequence shown here is derived from an EMBL/GenBank/DDBJ whole genome shotgun (WGS) entry which is preliminary data.</text>
</comment>
<dbReference type="EMBL" id="AZGY01000001">
    <property type="protein sequence ID" value="OAA33173.1"/>
    <property type="molecule type" value="Genomic_DNA"/>
</dbReference>
<name>A0A166V0P7_9HYPO</name>
<sequence length="388" mass="41650">MAPAASLQPMTPQDEQDFSRRSIPSCRLRPRFFLNTFVAFAALGVAFVKPAVADSPDALVPVNNNAPLLASQHDAETTTATSTRPTSDADDVSGLLLTRRVRNEVIVAPGRRSPQDSSSQIHVIVTDTLEERSTPTTDSATTPLPSPFDSLGPSPFQIPGGSNSCPKFMNKLLSDPTFKSCYPISMLIQTSLGFFDAQKQLVSIVKVLDASCAVDVVKCTPFFSQAARNLTLEGNCKSELDQNQTEVSLAYRGLRAYKVLYSAACLQNPAQNSYCFANAVTNSTTPSDSYLYFMPYGLALPGASRPTCNWCTQNTMSIYHAASADRAQPVSGKYEDAARQINTLCGPNFVNTSLPAALNAAGSAHAPPAFGALLINTLFALALLVWFL</sequence>
<organism evidence="4 5">
    <name type="scientific">Moelleriella libera RCEF 2490</name>
    <dbReference type="NCBI Taxonomy" id="1081109"/>
    <lineage>
        <taxon>Eukaryota</taxon>
        <taxon>Fungi</taxon>
        <taxon>Dikarya</taxon>
        <taxon>Ascomycota</taxon>
        <taxon>Pezizomycotina</taxon>
        <taxon>Sordariomycetes</taxon>
        <taxon>Hypocreomycetidae</taxon>
        <taxon>Hypocreales</taxon>
        <taxon>Clavicipitaceae</taxon>
        <taxon>Moelleriella</taxon>
    </lineage>
</organism>
<dbReference type="PANTHER" id="PTHR39460:SF1">
    <property type="entry name" value="C6 TRANSCRIPTION FACTOR"/>
    <property type="match status" value="1"/>
</dbReference>
<accession>A0A166V0P7</accession>
<evidence type="ECO:0000256" key="1">
    <source>
        <dbReference type="SAM" id="MobiDB-lite"/>
    </source>
</evidence>
<dbReference type="Proteomes" id="UP000078544">
    <property type="component" value="Unassembled WGS sequence"/>
</dbReference>
<dbReference type="AlphaFoldDB" id="A0A166V0P7"/>
<dbReference type="InterPro" id="IPR056146">
    <property type="entry name" value="DUF7729"/>
</dbReference>
<dbReference type="OrthoDB" id="2564812at2759"/>
<keyword evidence="2" id="KW-0812">Transmembrane</keyword>
<dbReference type="PANTHER" id="PTHR39460">
    <property type="entry name" value="EXPRESSED PROTEIN"/>
    <property type="match status" value="1"/>
</dbReference>
<evidence type="ECO:0000313" key="5">
    <source>
        <dbReference type="Proteomes" id="UP000078544"/>
    </source>
</evidence>
<protein>
    <recommendedName>
        <fullName evidence="3">DUF7729 domain-containing protein</fullName>
    </recommendedName>
</protein>
<gene>
    <name evidence="4" type="ORF">AAL_00638</name>
</gene>
<feature type="domain" description="DUF7729" evidence="3">
    <location>
        <begin position="143"/>
        <end position="353"/>
    </location>
</feature>
<keyword evidence="2" id="KW-1133">Transmembrane helix</keyword>
<evidence type="ECO:0000259" key="3">
    <source>
        <dbReference type="Pfam" id="PF24855"/>
    </source>
</evidence>
<reference evidence="4 5" key="1">
    <citation type="journal article" date="2016" name="Genome Biol. Evol.">
        <title>Divergent and convergent evolution of fungal pathogenicity.</title>
        <authorList>
            <person name="Shang Y."/>
            <person name="Xiao G."/>
            <person name="Zheng P."/>
            <person name="Cen K."/>
            <person name="Zhan S."/>
            <person name="Wang C."/>
        </authorList>
    </citation>
    <scope>NUCLEOTIDE SEQUENCE [LARGE SCALE GENOMIC DNA]</scope>
    <source>
        <strain evidence="4 5">RCEF 2490</strain>
    </source>
</reference>
<dbReference type="Pfam" id="PF24855">
    <property type="entry name" value="DUF7729"/>
    <property type="match status" value="1"/>
</dbReference>
<evidence type="ECO:0000256" key="2">
    <source>
        <dbReference type="SAM" id="Phobius"/>
    </source>
</evidence>
<keyword evidence="5" id="KW-1185">Reference proteome</keyword>
<feature type="transmembrane region" description="Helical" evidence="2">
    <location>
        <begin position="369"/>
        <end position="387"/>
    </location>
</feature>
<proteinExistence type="predicted"/>
<feature type="compositionally biased region" description="Low complexity" evidence="1">
    <location>
        <begin position="77"/>
        <end position="86"/>
    </location>
</feature>
<feature type="region of interest" description="Disordered" evidence="1">
    <location>
        <begin position="73"/>
        <end position="93"/>
    </location>
</feature>
<evidence type="ECO:0000313" key="4">
    <source>
        <dbReference type="EMBL" id="OAA33173.1"/>
    </source>
</evidence>
<feature type="region of interest" description="Disordered" evidence="1">
    <location>
        <begin position="1"/>
        <end position="20"/>
    </location>
</feature>